<feature type="non-terminal residue" evidence="2">
    <location>
        <position position="1"/>
    </location>
</feature>
<organism evidence="2 3">
    <name type="scientific">Neurospora hispaniola</name>
    <dbReference type="NCBI Taxonomy" id="588809"/>
    <lineage>
        <taxon>Eukaryota</taxon>
        <taxon>Fungi</taxon>
        <taxon>Dikarya</taxon>
        <taxon>Ascomycota</taxon>
        <taxon>Pezizomycotina</taxon>
        <taxon>Sordariomycetes</taxon>
        <taxon>Sordariomycetidae</taxon>
        <taxon>Sordariales</taxon>
        <taxon>Sordariaceae</taxon>
        <taxon>Neurospora</taxon>
    </lineage>
</organism>
<evidence type="ECO:0000313" key="2">
    <source>
        <dbReference type="EMBL" id="KAK3488801.1"/>
    </source>
</evidence>
<dbReference type="EMBL" id="JAULSX010000006">
    <property type="protein sequence ID" value="KAK3488801.1"/>
    <property type="molecule type" value="Genomic_DNA"/>
</dbReference>
<evidence type="ECO:0000256" key="1">
    <source>
        <dbReference type="SAM" id="MobiDB-lite"/>
    </source>
</evidence>
<evidence type="ECO:0000313" key="3">
    <source>
        <dbReference type="Proteomes" id="UP001285908"/>
    </source>
</evidence>
<comment type="caution">
    <text evidence="2">The sequence shown here is derived from an EMBL/GenBank/DDBJ whole genome shotgun (WGS) entry which is preliminary data.</text>
</comment>
<protein>
    <submittedName>
        <fullName evidence="2">Uncharacterized protein</fullName>
    </submittedName>
</protein>
<dbReference type="AlphaFoldDB" id="A0AAJ0I3C6"/>
<name>A0AAJ0I3C6_9PEZI</name>
<feature type="region of interest" description="Disordered" evidence="1">
    <location>
        <begin position="29"/>
        <end position="51"/>
    </location>
</feature>
<dbReference type="GeneID" id="87872876"/>
<sequence>LGARFPICTEKRQVSRLSLICLLAAIPDSMTRAPGGGREKRSGGKHQVKGL</sequence>
<dbReference type="Proteomes" id="UP001285908">
    <property type="component" value="Unassembled WGS sequence"/>
</dbReference>
<dbReference type="RefSeq" id="XP_062690508.1">
    <property type="nucleotide sequence ID" value="XM_062835254.1"/>
</dbReference>
<proteinExistence type="predicted"/>
<accession>A0AAJ0I3C6</accession>
<keyword evidence="3" id="KW-1185">Reference proteome</keyword>
<gene>
    <name evidence="2" type="ORF">B0T23DRAFT_321725</name>
</gene>
<reference evidence="2 3" key="1">
    <citation type="journal article" date="2023" name="Mol. Phylogenet. Evol.">
        <title>Genome-scale phylogeny and comparative genomics of the fungal order Sordariales.</title>
        <authorList>
            <person name="Hensen N."/>
            <person name="Bonometti L."/>
            <person name="Westerberg I."/>
            <person name="Brannstrom I.O."/>
            <person name="Guillou S."/>
            <person name="Cros-Aarteil S."/>
            <person name="Calhoun S."/>
            <person name="Haridas S."/>
            <person name="Kuo A."/>
            <person name="Mondo S."/>
            <person name="Pangilinan J."/>
            <person name="Riley R."/>
            <person name="LaButti K."/>
            <person name="Andreopoulos B."/>
            <person name="Lipzen A."/>
            <person name="Chen C."/>
            <person name="Yan M."/>
            <person name="Daum C."/>
            <person name="Ng V."/>
            <person name="Clum A."/>
            <person name="Steindorff A."/>
            <person name="Ohm R.A."/>
            <person name="Martin F."/>
            <person name="Silar P."/>
            <person name="Natvig D.O."/>
            <person name="Lalanne C."/>
            <person name="Gautier V."/>
            <person name="Ament-Velasquez S.L."/>
            <person name="Kruys A."/>
            <person name="Hutchinson M.I."/>
            <person name="Powell A.J."/>
            <person name="Barry K."/>
            <person name="Miller A.N."/>
            <person name="Grigoriev I.V."/>
            <person name="Debuchy R."/>
            <person name="Gladieux P."/>
            <person name="Hiltunen Thoren M."/>
            <person name="Johannesson H."/>
        </authorList>
    </citation>
    <scope>NUCLEOTIDE SEQUENCE [LARGE SCALE GENOMIC DNA]</scope>
    <source>
        <strain evidence="2 3">FGSC 10403</strain>
    </source>
</reference>